<evidence type="ECO:0000313" key="2">
    <source>
        <dbReference type="Proteomes" id="UP000827976"/>
    </source>
</evidence>
<name>A0ACB7VV33_DIOAL</name>
<protein>
    <submittedName>
        <fullName evidence="1">Zinc finger RING/FYVE/PHD-type protein</fullName>
    </submittedName>
</protein>
<reference evidence="2" key="1">
    <citation type="journal article" date="2022" name="Nat. Commun.">
        <title>Chromosome evolution and the genetic basis of agronomically important traits in greater yam.</title>
        <authorList>
            <person name="Bredeson J.V."/>
            <person name="Lyons J.B."/>
            <person name="Oniyinde I.O."/>
            <person name="Okereke N.R."/>
            <person name="Kolade O."/>
            <person name="Nnabue I."/>
            <person name="Nwadili C.O."/>
            <person name="Hribova E."/>
            <person name="Parker M."/>
            <person name="Nwogha J."/>
            <person name="Shu S."/>
            <person name="Carlson J."/>
            <person name="Kariba R."/>
            <person name="Muthemba S."/>
            <person name="Knop K."/>
            <person name="Barton G.J."/>
            <person name="Sherwood A.V."/>
            <person name="Lopez-Montes A."/>
            <person name="Asiedu R."/>
            <person name="Jamnadass R."/>
            <person name="Muchugi A."/>
            <person name="Goodstein D."/>
            <person name="Egesi C.N."/>
            <person name="Featherston J."/>
            <person name="Asfaw A."/>
            <person name="Simpson G.G."/>
            <person name="Dolezel J."/>
            <person name="Hendre P.S."/>
            <person name="Van Deynze A."/>
            <person name="Kumar P.L."/>
            <person name="Obidiegwu J.E."/>
            <person name="Bhattacharjee R."/>
            <person name="Rokhsar D.S."/>
        </authorList>
    </citation>
    <scope>NUCLEOTIDE SEQUENCE [LARGE SCALE GENOMIC DNA]</scope>
    <source>
        <strain evidence="2">cv. TDa95/00328</strain>
    </source>
</reference>
<sequence>MVEQGLEVHSPADPHSHRPQLLPPPPPPQQQQEISLMSGRIMLMAISAFFTTIFIVFVFHICIRYHLVRRERRRRAALLLAFTDRSPNLNPSANRGIDPDLLQSLPITVRSASNTPIDCSVCLSKIEEGEKMRILPKCRHEFHAECIDMWFSSHSTCPLCRSTIDTDTPAVFNAGTSSSSEEAMVRIEEPPVRIEELGLGFGSRLWWELAGKGLLIRDQGLNRGTIADADLERGEAAELDPNPVSGQSTAQGH</sequence>
<gene>
    <name evidence="1" type="ORF">IHE45_06G012900</name>
</gene>
<evidence type="ECO:0000313" key="1">
    <source>
        <dbReference type="EMBL" id="KAH7678680.1"/>
    </source>
</evidence>
<keyword evidence="2" id="KW-1185">Reference proteome</keyword>
<dbReference type="EMBL" id="CM037016">
    <property type="protein sequence ID" value="KAH7678680.1"/>
    <property type="molecule type" value="Genomic_DNA"/>
</dbReference>
<accession>A0ACB7VV33</accession>
<organism evidence="1 2">
    <name type="scientific">Dioscorea alata</name>
    <name type="common">Purple yam</name>
    <dbReference type="NCBI Taxonomy" id="55571"/>
    <lineage>
        <taxon>Eukaryota</taxon>
        <taxon>Viridiplantae</taxon>
        <taxon>Streptophyta</taxon>
        <taxon>Embryophyta</taxon>
        <taxon>Tracheophyta</taxon>
        <taxon>Spermatophyta</taxon>
        <taxon>Magnoliopsida</taxon>
        <taxon>Liliopsida</taxon>
        <taxon>Dioscoreales</taxon>
        <taxon>Dioscoreaceae</taxon>
        <taxon>Dioscorea</taxon>
    </lineage>
</organism>
<dbReference type="Proteomes" id="UP000827976">
    <property type="component" value="Chromosome 6"/>
</dbReference>
<comment type="caution">
    <text evidence="1">The sequence shown here is derived from an EMBL/GenBank/DDBJ whole genome shotgun (WGS) entry which is preliminary data.</text>
</comment>
<proteinExistence type="predicted"/>